<keyword evidence="3" id="KW-0677">Repeat</keyword>
<dbReference type="Gene3D" id="2.160.10.10">
    <property type="entry name" value="Hexapeptide repeat proteins"/>
    <property type="match status" value="1"/>
</dbReference>
<evidence type="ECO:0000256" key="4">
    <source>
        <dbReference type="ARBA" id="ARBA00023315"/>
    </source>
</evidence>
<dbReference type="PANTHER" id="PTHR23416:SF23">
    <property type="entry name" value="ACETYLTRANSFERASE C18B11.09C-RELATED"/>
    <property type="match status" value="1"/>
</dbReference>
<proteinExistence type="inferred from homology"/>
<dbReference type="InterPro" id="IPR051159">
    <property type="entry name" value="Hexapeptide_acetyltransf"/>
</dbReference>
<evidence type="ECO:0000256" key="3">
    <source>
        <dbReference type="ARBA" id="ARBA00022737"/>
    </source>
</evidence>
<keyword evidence="2 5" id="KW-0808">Transferase</keyword>
<organism evidence="5 6">
    <name type="scientific">Paraburkholderia dinghuensis</name>
    <dbReference type="NCBI Taxonomy" id="2305225"/>
    <lineage>
        <taxon>Bacteria</taxon>
        <taxon>Pseudomonadati</taxon>
        <taxon>Pseudomonadota</taxon>
        <taxon>Betaproteobacteria</taxon>
        <taxon>Burkholderiales</taxon>
        <taxon>Burkholderiaceae</taxon>
        <taxon>Paraburkholderia</taxon>
    </lineage>
</organism>
<evidence type="ECO:0000313" key="6">
    <source>
        <dbReference type="Proteomes" id="UP000272778"/>
    </source>
</evidence>
<sequence>MKYFISELLLYANNVFANHVPSHFMRRVWYRRVMGFDVAPSSAILMGVTFDARHGFSIGENSVVNEDARMDTRGGIVLGRNVSISSRATILTASHDPDSESFAGYERGVVIGDYVWIGLNAVIMPGVTIGEGAVVAAGAVVTSPVEPYAIVAGVPARPIGRRSNGLNYSTRYQRLFK</sequence>
<dbReference type="InterPro" id="IPR018357">
    <property type="entry name" value="Hexapep_transf_CS"/>
</dbReference>
<accession>A0A3N6N062</accession>
<evidence type="ECO:0000256" key="1">
    <source>
        <dbReference type="ARBA" id="ARBA00007274"/>
    </source>
</evidence>
<dbReference type="InterPro" id="IPR001451">
    <property type="entry name" value="Hexapep"/>
</dbReference>
<dbReference type="EMBL" id="RQIS01000019">
    <property type="protein sequence ID" value="RQH02192.1"/>
    <property type="molecule type" value="Genomic_DNA"/>
</dbReference>
<comment type="caution">
    <text evidence="5">The sequence shown here is derived from an EMBL/GenBank/DDBJ whole genome shotgun (WGS) entry which is preliminary data.</text>
</comment>
<evidence type="ECO:0000256" key="2">
    <source>
        <dbReference type="ARBA" id="ARBA00022679"/>
    </source>
</evidence>
<evidence type="ECO:0000313" key="5">
    <source>
        <dbReference type="EMBL" id="RQH02192.1"/>
    </source>
</evidence>
<dbReference type="PANTHER" id="PTHR23416">
    <property type="entry name" value="SIALIC ACID SYNTHASE-RELATED"/>
    <property type="match status" value="1"/>
</dbReference>
<dbReference type="GO" id="GO:0005829">
    <property type="term" value="C:cytosol"/>
    <property type="evidence" value="ECO:0007669"/>
    <property type="project" value="TreeGrafter"/>
</dbReference>
<reference evidence="5 6" key="1">
    <citation type="submission" date="2018-11" db="EMBL/GenBank/DDBJ databases">
        <title>Paraburkholderia sp. DHOA04, isolated from soil.</title>
        <authorList>
            <person name="Gao Z.-H."/>
            <person name="Qiu L.-H."/>
            <person name="Fu J.-C."/>
        </authorList>
    </citation>
    <scope>NUCLEOTIDE SEQUENCE [LARGE SCALE GENOMIC DNA]</scope>
    <source>
        <strain evidence="5 6">DHOA04</strain>
    </source>
</reference>
<protein>
    <submittedName>
        <fullName evidence="5">Acyltransferase</fullName>
    </submittedName>
</protein>
<dbReference type="GO" id="GO:0008374">
    <property type="term" value="F:O-acyltransferase activity"/>
    <property type="evidence" value="ECO:0007669"/>
    <property type="project" value="TreeGrafter"/>
</dbReference>
<dbReference type="CDD" id="cd04647">
    <property type="entry name" value="LbH_MAT_like"/>
    <property type="match status" value="1"/>
</dbReference>
<comment type="similarity">
    <text evidence="1">Belongs to the transferase hexapeptide repeat family.</text>
</comment>
<dbReference type="Proteomes" id="UP000272778">
    <property type="component" value="Unassembled WGS sequence"/>
</dbReference>
<dbReference type="OrthoDB" id="9815592at2"/>
<dbReference type="Pfam" id="PF00132">
    <property type="entry name" value="Hexapep"/>
    <property type="match status" value="1"/>
</dbReference>
<keyword evidence="4 5" id="KW-0012">Acyltransferase</keyword>
<dbReference type="PROSITE" id="PS00101">
    <property type="entry name" value="HEXAPEP_TRANSFERASES"/>
    <property type="match status" value="1"/>
</dbReference>
<name>A0A3N6N062_9BURK</name>
<keyword evidence="6" id="KW-1185">Reference proteome</keyword>
<dbReference type="InterPro" id="IPR011004">
    <property type="entry name" value="Trimer_LpxA-like_sf"/>
</dbReference>
<gene>
    <name evidence="5" type="ORF">D1Y85_22175</name>
</gene>
<dbReference type="AlphaFoldDB" id="A0A3N6N062"/>
<dbReference type="SUPFAM" id="SSF51161">
    <property type="entry name" value="Trimeric LpxA-like enzymes"/>
    <property type="match status" value="1"/>
</dbReference>